<evidence type="ECO:0000256" key="7">
    <source>
        <dbReference type="ARBA" id="ARBA00022694"/>
    </source>
</evidence>
<comment type="similarity">
    <text evidence="3 17">Belongs to the QueH family.</text>
</comment>
<dbReference type="EMBL" id="FR695867">
    <property type="protein sequence ID" value="CBX27855.1"/>
    <property type="molecule type" value="Genomic_DNA"/>
</dbReference>
<dbReference type="GO" id="GO:0052693">
    <property type="term" value="F:epoxyqueuosine reductase activity"/>
    <property type="evidence" value="ECO:0007669"/>
    <property type="project" value="UniProtKB-UniRule"/>
</dbReference>
<evidence type="ECO:0000313" key="18">
    <source>
        <dbReference type="EMBL" id="CBX27855.1"/>
    </source>
</evidence>
<keyword evidence="11 17" id="KW-0408">Iron</keyword>
<gene>
    <name evidence="17" type="primary">queH</name>
    <name evidence="18" type="ORF">N47_C19130</name>
</gene>
<comment type="pathway">
    <text evidence="2 17">tRNA modification; tRNA-queuosine biosynthesis.</text>
</comment>
<dbReference type="UniPathway" id="UPA00392"/>
<evidence type="ECO:0000256" key="13">
    <source>
        <dbReference type="ARBA" id="ARBA00023157"/>
    </source>
</evidence>
<dbReference type="HAMAP" id="MF_02089">
    <property type="entry name" value="QueH"/>
    <property type="match status" value="1"/>
</dbReference>
<evidence type="ECO:0000256" key="1">
    <source>
        <dbReference type="ARBA" id="ARBA00002268"/>
    </source>
</evidence>
<evidence type="ECO:0000256" key="9">
    <source>
        <dbReference type="ARBA" id="ARBA00022785"/>
    </source>
</evidence>
<comment type="function">
    <text evidence="1 17">Catalyzes the conversion of epoxyqueuosine (oQ) to queuosine (Q), which is a hypermodified base found in the wobble positions of tRNA(Asp), tRNA(Asn), tRNA(His) and tRNA(Tyr).</text>
</comment>
<dbReference type="AlphaFoldDB" id="E1YB14"/>
<evidence type="ECO:0000256" key="15">
    <source>
        <dbReference type="ARBA" id="ARBA00031446"/>
    </source>
</evidence>
<feature type="disulfide bond" description="Redox-active" evidence="17">
    <location>
        <begin position="163"/>
        <end position="165"/>
    </location>
</feature>
<keyword evidence="9 17" id="KW-0671">Queuosine biosynthesis</keyword>
<dbReference type="GO" id="GO:0046872">
    <property type="term" value="F:metal ion binding"/>
    <property type="evidence" value="ECO:0007669"/>
    <property type="project" value="UniProtKB-KW"/>
</dbReference>
<organism evidence="18">
    <name type="scientific">uncultured Desulfobacterium sp</name>
    <dbReference type="NCBI Taxonomy" id="201089"/>
    <lineage>
        <taxon>Bacteria</taxon>
        <taxon>Pseudomonadati</taxon>
        <taxon>Thermodesulfobacteriota</taxon>
        <taxon>Desulfobacteria</taxon>
        <taxon>Desulfobacterales</taxon>
        <taxon>Desulfobacteriaceae</taxon>
        <taxon>Desulfobacterium</taxon>
        <taxon>environmental samples</taxon>
    </lineage>
</organism>
<comment type="catalytic activity">
    <reaction evidence="16 17">
        <text>epoxyqueuosine(34) in tRNA + AH2 = queuosine(34) in tRNA + A + H2O</text>
        <dbReference type="Rhea" id="RHEA:32159"/>
        <dbReference type="Rhea" id="RHEA-COMP:18571"/>
        <dbReference type="Rhea" id="RHEA-COMP:18582"/>
        <dbReference type="ChEBI" id="CHEBI:13193"/>
        <dbReference type="ChEBI" id="CHEBI:15377"/>
        <dbReference type="ChEBI" id="CHEBI:17499"/>
        <dbReference type="ChEBI" id="CHEBI:194431"/>
        <dbReference type="ChEBI" id="CHEBI:194443"/>
        <dbReference type="EC" id="1.17.99.6"/>
    </reaction>
</comment>
<evidence type="ECO:0000256" key="6">
    <source>
        <dbReference type="ARBA" id="ARBA00022485"/>
    </source>
</evidence>
<dbReference type="PANTHER" id="PTHR36701">
    <property type="entry name" value="EPOXYQUEUOSINE REDUCTASE QUEH"/>
    <property type="match status" value="1"/>
</dbReference>
<sequence>MKILLHICCAPCSIYPVKILRNEKMTVSGYFYNNNIHPYTEYKKRLDTLVQYAKLIDLEVSFRDDYDIEGFLQKIVFREKNRCMVCYHERLMATAVYAKENQFDSFTTTLLYSVYQKHEEIKAIGESVGKSIGVSFYYNNFRTGWKEGVDESRRLELYRQKYCGCIYSEKERYLR</sequence>
<keyword evidence="6 17" id="KW-0004">4Fe-4S</keyword>
<evidence type="ECO:0000256" key="2">
    <source>
        <dbReference type="ARBA" id="ARBA00004691"/>
    </source>
</evidence>
<evidence type="ECO:0000256" key="10">
    <source>
        <dbReference type="ARBA" id="ARBA00023002"/>
    </source>
</evidence>
<feature type="binding site" evidence="17">
    <location>
        <position position="8"/>
    </location>
    <ligand>
        <name>[4Fe-4S] cluster</name>
        <dbReference type="ChEBI" id="CHEBI:49883"/>
    </ligand>
</feature>
<feature type="binding site" evidence="17">
    <location>
        <position position="86"/>
    </location>
    <ligand>
        <name>[4Fe-4S] cluster</name>
        <dbReference type="ChEBI" id="CHEBI:49883"/>
    </ligand>
</feature>
<evidence type="ECO:0000256" key="4">
    <source>
        <dbReference type="ARBA" id="ARBA00012622"/>
    </source>
</evidence>
<evidence type="ECO:0000256" key="5">
    <source>
        <dbReference type="ARBA" id="ARBA00016895"/>
    </source>
</evidence>
<dbReference type="GO" id="GO:0008616">
    <property type="term" value="P:tRNA queuosine(34) biosynthetic process"/>
    <property type="evidence" value="ECO:0007669"/>
    <property type="project" value="UniProtKB-UniRule"/>
</dbReference>
<name>E1YB14_9BACT</name>
<protein>
    <recommendedName>
        <fullName evidence="5 17">Epoxyqueuosine reductase QueH</fullName>
        <ecNumber evidence="4 17">1.17.99.6</ecNumber>
    </recommendedName>
    <alternativeName>
        <fullName evidence="15 17">Queuosine biosynthesis protein QueH</fullName>
    </alternativeName>
</protein>
<dbReference type="EC" id="1.17.99.6" evidence="4 17"/>
<keyword evidence="13 17" id="KW-1015">Disulfide bond</keyword>
<dbReference type="Pfam" id="PF02677">
    <property type="entry name" value="QueH"/>
    <property type="match status" value="1"/>
</dbReference>
<evidence type="ECO:0000256" key="3">
    <source>
        <dbReference type="ARBA" id="ARBA00008207"/>
    </source>
</evidence>
<feature type="binding site" evidence="17">
    <location>
        <position position="83"/>
    </location>
    <ligand>
        <name>[4Fe-4S] cluster</name>
        <dbReference type="ChEBI" id="CHEBI:49883"/>
    </ligand>
</feature>
<reference evidence="18" key="1">
    <citation type="journal article" date="2011" name="Environ. Microbiol.">
        <title>Genomic insights into the metabolic potential of the polycyclic aromatic hydrocarbon degrading sulfate-reducing Deltaproteobacterium N47.</title>
        <authorList>
            <person name="Bergmann F."/>
            <person name="Selesi D."/>
            <person name="Weinmaier T."/>
            <person name="Tischler P."/>
            <person name="Rattei T."/>
            <person name="Meckenstock R.U."/>
        </authorList>
    </citation>
    <scope>NUCLEOTIDE SEQUENCE</scope>
</reference>
<keyword evidence="14 17" id="KW-0676">Redox-active center</keyword>
<evidence type="ECO:0000256" key="16">
    <source>
        <dbReference type="ARBA" id="ARBA00047415"/>
    </source>
</evidence>
<keyword evidence="12 17" id="KW-0411">Iron-sulfur</keyword>
<keyword evidence="10 17" id="KW-0560">Oxidoreductase</keyword>
<evidence type="ECO:0000256" key="8">
    <source>
        <dbReference type="ARBA" id="ARBA00022723"/>
    </source>
</evidence>
<keyword evidence="7 17" id="KW-0819">tRNA processing</keyword>
<accession>E1YB14</accession>
<keyword evidence="8 17" id="KW-0479">Metal-binding</keyword>
<evidence type="ECO:0000256" key="12">
    <source>
        <dbReference type="ARBA" id="ARBA00023014"/>
    </source>
</evidence>
<feature type="binding site" evidence="17">
    <location>
        <position position="9"/>
    </location>
    <ligand>
        <name>[4Fe-4S] cluster</name>
        <dbReference type="ChEBI" id="CHEBI:49883"/>
    </ligand>
</feature>
<dbReference type="PANTHER" id="PTHR36701:SF1">
    <property type="entry name" value="EPOXYQUEUOSINE REDUCTASE QUEH"/>
    <property type="match status" value="1"/>
</dbReference>
<evidence type="ECO:0000256" key="11">
    <source>
        <dbReference type="ARBA" id="ARBA00023004"/>
    </source>
</evidence>
<dbReference type="GO" id="GO:0051539">
    <property type="term" value="F:4 iron, 4 sulfur cluster binding"/>
    <property type="evidence" value="ECO:0007669"/>
    <property type="project" value="UniProtKB-UniRule"/>
</dbReference>
<evidence type="ECO:0000256" key="17">
    <source>
        <dbReference type="HAMAP-Rule" id="MF_02089"/>
    </source>
</evidence>
<proteinExistence type="inferred from homology"/>
<evidence type="ECO:0000256" key="14">
    <source>
        <dbReference type="ARBA" id="ARBA00023284"/>
    </source>
</evidence>
<dbReference type="InterPro" id="IPR003828">
    <property type="entry name" value="QueH"/>
</dbReference>